<evidence type="ECO:0000313" key="10">
    <source>
        <dbReference type="Proteomes" id="UP000243884"/>
    </source>
</evidence>
<reference evidence="10" key="1">
    <citation type="submission" date="2017-04" db="EMBL/GenBank/DDBJ databases">
        <authorList>
            <person name="Varghese N."/>
            <person name="Submissions S."/>
        </authorList>
    </citation>
    <scope>NUCLEOTIDE SEQUENCE [LARGE SCALE GENOMIC DNA]</scope>
    <source>
        <strain evidence="10">DSM 21500</strain>
    </source>
</reference>
<evidence type="ECO:0000256" key="3">
    <source>
        <dbReference type="ARBA" id="ARBA00012367"/>
    </source>
</evidence>
<dbReference type="InterPro" id="IPR045864">
    <property type="entry name" value="aa-tRNA-synth_II/BPL/LPL"/>
</dbReference>
<dbReference type="RefSeq" id="WP_084097728.1">
    <property type="nucleotide sequence ID" value="NZ_FWXK01000001.1"/>
</dbReference>
<gene>
    <name evidence="9" type="ORF">SAMN04487984_0115</name>
</gene>
<keyword evidence="6" id="KW-0067">ATP-binding</keyword>
<dbReference type="UniPathway" id="UPA00537">
    <property type="reaction ID" value="UER00594"/>
</dbReference>
<dbReference type="EMBL" id="FWXK01000001">
    <property type="protein sequence ID" value="SMC30259.1"/>
    <property type="molecule type" value="Genomic_DNA"/>
</dbReference>
<evidence type="ECO:0000256" key="7">
    <source>
        <dbReference type="ARBA" id="ARBA00048037"/>
    </source>
</evidence>
<dbReference type="Gene3D" id="3.30.930.10">
    <property type="entry name" value="Bira Bifunctional Protein, Domain 2"/>
    <property type="match status" value="1"/>
</dbReference>
<dbReference type="Pfam" id="PF10437">
    <property type="entry name" value="Lip_prot_lig_C"/>
    <property type="match status" value="1"/>
</dbReference>
<comment type="pathway">
    <text evidence="2">Protein modification; protein lipoylation via exogenous pathway; protein N(6)-(lipoyl)lysine from lipoate: step 1/2.</text>
</comment>
<keyword evidence="4 9" id="KW-0436">Ligase</keyword>
<dbReference type="OrthoDB" id="9788148at2"/>
<dbReference type="Proteomes" id="UP000243884">
    <property type="component" value="Unassembled WGS sequence"/>
</dbReference>
<dbReference type="STRING" id="371602.SAMN04487984_0115"/>
<dbReference type="GO" id="GO:0009249">
    <property type="term" value="P:protein lipoylation"/>
    <property type="evidence" value="ECO:0007669"/>
    <property type="project" value="InterPro"/>
</dbReference>
<keyword evidence="10" id="KW-1185">Reference proteome</keyword>
<dbReference type="EC" id="6.3.1.20" evidence="3"/>
<dbReference type="NCBIfam" id="TIGR00545">
    <property type="entry name" value="lipoyltrans"/>
    <property type="match status" value="1"/>
</dbReference>
<feature type="domain" description="BPL/LPL catalytic" evidence="8">
    <location>
        <begin position="31"/>
        <end position="224"/>
    </location>
</feature>
<dbReference type="Gene3D" id="3.30.390.50">
    <property type="entry name" value="CO dehydrogenase flavoprotein, C-terminal domain"/>
    <property type="match status" value="1"/>
</dbReference>
<dbReference type="GO" id="GO:0016979">
    <property type="term" value="F:lipoate-protein ligase activity"/>
    <property type="evidence" value="ECO:0007669"/>
    <property type="project" value="UniProtKB-EC"/>
</dbReference>
<evidence type="ECO:0000313" key="9">
    <source>
        <dbReference type="EMBL" id="SMC30259.1"/>
    </source>
</evidence>
<dbReference type="InterPro" id="IPR004143">
    <property type="entry name" value="BPL_LPL_catalytic"/>
</dbReference>
<dbReference type="PANTHER" id="PTHR12561:SF3">
    <property type="entry name" value="LIPOYLTRANSFERASE 1, MITOCHONDRIAL"/>
    <property type="match status" value="1"/>
</dbReference>
<dbReference type="PROSITE" id="PS51733">
    <property type="entry name" value="BPL_LPL_CATALYTIC"/>
    <property type="match status" value="1"/>
</dbReference>
<comment type="catalytic activity">
    <reaction evidence="7">
        <text>L-lysyl-[lipoyl-carrier protein] + (R)-lipoate + ATP = N(6)-[(R)-lipoyl]-L-lysyl-[lipoyl-carrier protein] + AMP + diphosphate + H(+)</text>
        <dbReference type="Rhea" id="RHEA:49288"/>
        <dbReference type="Rhea" id="RHEA-COMP:10500"/>
        <dbReference type="Rhea" id="RHEA-COMP:10502"/>
        <dbReference type="ChEBI" id="CHEBI:15378"/>
        <dbReference type="ChEBI" id="CHEBI:29969"/>
        <dbReference type="ChEBI" id="CHEBI:30616"/>
        <dbReference type="ChEBI" id="CHEBI:33019"/>
        <dbReference type="ChEBI" id="CHEBI:83088"/>
        <dbReference type="ChEBI" id="CHEBI:83099"/>
        <dbReference type="ChEBI" id="CHEBI:456215"/>
        <dbReference type="EC" id="6.3.1.20"/>
    </reaction>
</comment>
<evidence type="ECO:0000259" key="8">
    <source>
        <dbReference type="PROSITE" id="PS51733"/>
    </source>
</evidence>
<evidence type="ECO:0000256" key="4">
    <source>
        <dbReference type="ARBA" id="ARBA00022598"/>
    </source>
</evidence>
<evidence type="ECO:0000256" key="1">
    <source>
        <dbReference type="ARBA" id="ARBA00005085"/>
    </source>
</evidence>
<dbReference type="GO" id="GO:0017118">
    <property type="term" value="F:lipoyltransferase activity"/>
    <property type="evidence" value="ECO:0007669"/>
    <property type="project" value="TreeGrafter"/>
</dbReference>
<comment type="pathway">
    <text evidence="1">Protein modification; protein lipoylation via exogenous pathway; protein N(6)-(lipoyl)lysine from lipoate: step 2/2.</text>
</comment>
<proteinExistence type="predicted"/>
<dbReference type="AlphaFoldDB" id="A0A1W1Y242"/>
<keyword evidence="5" id="KW-0547">Nucleotide-binding</keyword>
<dbReference type="CDD" id="cd16443">
    <property type="entry name" value="LplA"/>
    <property type="match status" value="1"/>
</dbReference>
<dbReference type="Pfam" id="PF21948">
    <property type="entry name" value="LplA-B_cat"/>
    <property type="match status" value="1"/>
</dbReference>
<dbReference type="FunFam" id="3.30.930.10:FF:000072">
    <property type="entry name" value="Lipoate--protein ligase"/>
    <property type="match status" value="1"/>
</dbReference>
<dbReference type="GO" id="GO:0005737">
    <property type="term" value="C:cytoplasm"/>
    <property type="evidence" value="ECO:0007669"/>
    <property type="project" value="TreeGrafter"/>
</dbReference>
<dbReference type="SUPFAM" id="SSF82649">
    <property type="entry name" value="SufE/NifU"/>
    <property type="match status" value="1"/>
</dbReference>
<dbReference type="GO" id="GO:0005524">
    <property type="term" value="F:ATP binding"/>
    <property type="evidence" value="ECO:0007669"/>
    <property type="project" value="UniProtKB-KW"/>
</dbReference>
<organism evidence="9 10">
    <name type="scientific">Aerococcus suis</name>
    <dbReference type="NCBI Taxonomy" id="371602"/>
    <lineage>
        <taxon>Bacteria</taxon>
        <taxon>Bacillati</taxon>
        <taxon>Bacillota</taxon>
        <taxon>Bacilli</taxon>
        <taxon>Lactobacillales</taxon>
        <taxon>Aerococcaceae</taxon>
        <taxon>Aerococcus</taxon>
    </lineage>
</organism>
<evidence type="ECO:0000256" key="5">
    <source>
        <dbReference type="ARBA" id="ARBA00022741"/>
    </source>
</evidence>
<accession>A0A1W1Y242</accession>
<sequence>MYLIEPIRNGEWVYDQGTTMAIQAYVRDNIFLDDKIIFPYMVNPSVQIGLNQNAYEEVNQPYMDEHNIGLVRRETGGGAVYLDDKNMSFCYLVPNDGDTNIFGQYDKLYAPIIRVLEKMGVEGLEQKGRNDLTLNDKKISGAAMTIVHDRVYAGYSLLLDPDYEVMNTVLKPNQKKISSHGVKSVRQRVGTLRDALDPEYQDISVWKFTEFILKELLEVDDLDDAKRYVLTDEDWQAIDEIANNMYNNWDWTYGHFETFDYQVQQRFDGVGTLHIGLTITHARIEAIQINGDFFGVKPKAELEDKLIGTKLEASALREALADTTVDEYISGLDAEDLIRFILAIPSQESEE</sequence>
<evidence type="ECO:0000256" key="2">
    <source>
        <dbReference type="ARBA" id="ARBA00005124"/>
    </source>
</evidence>
<dbReference type="PANTHER" id="PTHR12561">
    <property type="entry name" value="LIPOATE-PROTEIN LIGASE"/>
    <property type="match status" value="1"/>
</dbReference>
<protein>
    <recommendedName>
        <fullName evidence="3">lipoate--protein ligase</fullName>
        <ecNumber evidence="3">6.3.1.20</ecNumber>
    </recommendedName>
</protein>
<name>A0A1W1Y242_9LACT</name>
<dbReference type="SUPFAM" id="SSF55681">
    <property type="entry name" value="Class II aaRS and biotin synthetases"/>
    <property type="match status" value="1"/>
</dbReference>
<dbReference type="InterPro" id="IPR019491">
    <property type="entry name" value="Lipoate_protein_ligase_C"/>
</dbReference>
<dbReference type="InterPro" id="IPR004562">
    <property type="entry name" value="LipoylTrfase_LipoateP_Ligase"/>
</dbReference>
<evidence type="ECO:0000256" key="6">
    <source>
        <dbReference type="ARBA" id="ARBA00022840"/>
    </source>
</evidence>